<dbReference type="PROSITE" id="PS51192">
    <property type="entry name" value="HELICASE_ATP_BIND_1"/>
    <property type="match status" value="1"/>
</dbReference>
<dbReference type="Pfam" id="PF00270">
    <property type="entry name" value="DEAD"/>
    <property type="match status" value="1"/>
</dbReference>
<dbReference type="Pfam" id="PF03810">
    <property type="entry name" value="IBN_N"/>
    <property type="match status" value="1"/>
</dbReference>
<comment type="subcellular location">
    <subcellularLocation>
        <location evidence="1">Cytoplasm</location>
    </subcellularLocation>
</comment>
<evidence type="ECO:0000313" key="8">
    <source>
        <dbReference type="EMBL" id="PNH00526.1"/>
    </source>
</evidence>
<evidence type="ECO:0000313" key="9">
    <source>
        <dbReference type="Proteomes" id="UP000236333"/>
    </source>
</evidence>
<evidence type="ECO:0000259" key="7">
    <source>
        <dbReference type="PROSITE" id="PS51192"/>
    </source>
</evidence>
<evidence type="ECO:0000256" key="2">
    <source>
        <dbReference type="ARBA" id="ARBA00022448"/>
    </source>
</evidence>
<evidence type="ECO:0000256" key="5">
    <source>
        <dbReference type="ARBA" id="ARBA00022927"/>
    </source>
</evidence>
<dbReference type="GO" id="GO:0003676">
    <property type="term" value="F:nucleic acid binding"/>
    <property type="evidence" value="ECO:0007669"/>
    <property type="project" value="InterPro"/>
</dbReference>
<keyword evidence="2" id="KW-0813">Transport</keyword>
<dbReference type="SMART" id="SM00913">
    <property type="entry name" value="IBN_N"/>
    <property type="match status" value="1"/>
</dbReference>
<dbReference type="InterPro" id="IPR001494">
    <property type="entry name" value="Importin-beta_N"/>
</dbReference>
<evidence type="ECO:0000256" key="1">
    <source>
        <dbReference type="ARBA" id="ARBA00004496"/>
    </source>
</evidence>
<sequence>MAAVCVDLSAALASTFSHDAGIRQSAELHLDQLKQTNFPSYLASVTNELGNEERADDVRQAAGLQLKNAVDSKDAARRPELTAKWLATEAALKAHIRDVLLRCLHSPKSDVRKTVALVIAKIASIDVQAKDWLSLIPSLLNNMGAQPPASVGTRTATLLTLGYICEEVDESLLSPEHVNMVLTAVVAGMGAGEADESRLAAIKALTNAIHLAKNNFEVDNERSYLMQVVCQGTQAANQPIRVASFQCLQQIADNYYPKLQAYMTELYGLTTKAIKEDDDEVATQAIEFWSTVAEYELDLLDDGKDSECKNFIVSAADYLLPIVLECLTKQDEDALDDEGTWNRSMAAGFCLKLLARICRDRLVPQVLPFITMHISAADWHQREGATFAFGSIMEGPSVQALDQIVRQGLPFLLTALKDPHRVVRETTAWALGQVFEHVHGMEPDGGAPIIGKDMLPGLLTVLVESLKDEPRVAYYVCDAVRLLALGYHKGDGGGVVESKRSSGGGALVVVLVPSVILTSQHAAYFRRAELPGTAVDAYSSDSPLTEQAWNTAVRAASAAGGSGGTSSSVLVATAASFLNLLLPREGGRPPVARLRQLDLLVLDEAHHCHDDHPFAQVMAFYEPTAAAATAPRPRVLAVTASPASEVEQATLVLRMEQLLGRLGAALHCIEAEHPEVAAVVSEPRLLERRVRVRAVDRGLMVALQLRLPRLARAVLALAVPFRD</sequence>
<dbReference type="Gene3D" id="1.25.10.10">
    <property type="entry name" value="Leucine-rich Repeat Variant"/>
    <property type="match status" value="1"/>
</dbReference>
<keyword evidence="9" id="KW-1185">Reference proteome</keyword>
<accession>A0A2J7ZJT0</accession>
<dbReference type="GO" id="GO:0031267">
    <property type="term" value="F:small GTPase binding"/>
    <property type="evidence" value="ECO:0007669"/>
    <property type="project" value="InterPro"/>
</dbReference>
<comment type="caution">
    <text evidence="8">The sequence shown here is derived from an EMBL/GenBank/DDBJ whole genome shotgun (WGS) entry which is preliminary data.</text>
</comment>
<dbReference type="PANTHER" id="PTHR10527">
    <property type="entry name" value="IMPORTIN BETA"/>
    <property type="match status" value="1"/>
</dbReference>
<dbReference type="EMBL" id="PGGS01001333">
    <property type="protein sequence ID" value="PNH00526.1"/>
    <property type="molecule type" value="Genomic_DNA"/>
</dbReference>
<dbReference type="InterPro" id="IPR014001">
    <property type="entry name" value="Helicase_ATP-bd"/>
</dbReference>
<name>A0A2J7ZJT0_9CHLO</name>
<keyword evidence="4" id="KW-0677">Repeat</keyword>
<dbReference type="AlphaFoldDB" id="A0A2J7ZJT0"/>
<reference evidence="8 9" key="1">
    <citation type="journal article" date="2017" name="Mol. Biol. Evol.">
        <title>The 4-celled Tetrabaena socialis nuclear genome reveals the essential components for genetic control of cell number at the origin of multicellularity in the volvocine lineage.</title>
        <authorList>
            <person name="Featherston J."/>
            <person name="Arakaki Y."/>
            <person name="Hanschen E.R."/>
            <person name="Ferris P.J."/>
            <person name="Michod R.E."/>
            <person name="Olson B.J.S.C."/>
            <person name="Nozaki H."/>
            <person name="Durand P.M."/>
        </authorList>
    </citation>
    <scope>NUCLEOTIDE SEQUENCE [LARGE SCALE GENOMIC DNA]</scope>
    <source>
        <strain evidence="8 9">NIES-571</strain>
    </source>
</reference>
<feature type="domain" description="Importin N-terminal" evidence="6">
    <location>
        <begin position="26"/>
        <end position="106"/>
    </location>
</feature>
<dbReference type="SUPFAM" id="SSF48371">
    <property type="entry name" value="ARM repeat"/>
    <property type="match status" value="1"/>
</dbReference>
<dbReference type="InterPro" id="IPR016024">
    <property type="entry name" value="ARM-type_fold"/>
</dbReference>
<dbReference type="InterPro" id="IPR040122">
    <property type="entry name" value="Importin_beta"/>
</dbReference>
<dbReference type="InterPro" id="IPR011989">
    <property type="entry name" value="ARM-like"/>
</dbReference>
<dbReference type="SUPFAM" id="SSF52540">
    <property type="entry name" value="P-loop containing nucleoside triphosphate hydrolases"/>
    <property type="match status" value="1"/>
</dbReference>
<evidence type="ECO:0000256" key="4">
    <source>
        <dbReference type="ARBA" id="ARBA00022737"/>
    </source>
</evidence>
<keyword evidence="5" id="KW-0653">Protein transport</keyword>
<evidence type="ECO:0000259" key="6">
    <source>
        <dbReference type="PROSITE" id="PS50166"/>
    </source>
</evidence>
<protein>
    <submittedName>
        <fullName evidence="8">Importin subunit beta-1</fullName>
    </submittedName>
</protein>
<dbReference type="Gene3D" id="3.40.50.300">
    <property type="entry name" value="P-loop containing nucleotide triphosphate hydrolases"/>
    <property type="match status" value="1"/>
</dbReference>
<dbReference type="Pfam" id="PF13513">
    <property type="entry name" value="HEAT_EZ"/>
    <property type="match status" value="1"/>
</dbReference>
<dbReference type="InterPro" id="IPR011545">
    <property type="entry name" value="DEAD/DEAH_box_helicase_dom"/>
</dbReference>
<keyword evidence="3" id="KW-0963">Cytoplasm</keyword>
<dbReference type="PROSITE" id="PS50166">
    <property type="entry name" value="IMPORTIN_B_NT"/>
    <property type="match status" value="1"/>
</dbReference>
<organism evidence="8 9">
    <name type="scientific">Tetrabaena socialis</name>
    <dbReference type="NCBI Taxonomy" id="47790"/>
    <lineage>
        <taxon>Eukaryota</taxon>
        <taxon>Viridiplantae</taxon>
        <taxon>Chlorophyta</taxon>
        <taxon>core chlorophytes</taxon>
        <taxon>Chlorophyceae</taxon>
        <taxon>CS clade</taxon>
        <taxon>Chlamydomonadales</taxon>
        <taxon>Tetrabaenaceae</taxon>
        <taxon>Tetrabaena</taxon>
    </lineage>
</organism>
<dbReference type="OrthoDB" id="10263328at2759"/>
<dbReference type="InterPro" id="IPR027417">
    <property type="entry name" value="P-loop_NTPase"/>
</dbReference>
<evidence type="ECO:0000256" key="3">
    <source>
        <dbReference type="ARBA" id="ARBA00022490"/>
    </source>
</evidence>
<gene>
    <name evidence="8" type="ORF">TSOC_013647</name>
</gene>
<dbReference type="GO" id="GO:0005737">
    <property type="term" value="C:cytoplasm"/>
    <property type="evidence" value="ECO:0007669"/>
    <property type="project" value="UniProtKB-SubCell"/>
</dbReference>
<dbReference type="Proteomes" id="UP000236333">
    <property type="component" value="Unassembled WGS sequence"/>
</dbReference>
<dbReference type="GO" id="GO:0005524">
    <property type="term" value="F:ATP binding"/>
    <property type="evidence" value="ECO:0007669"/>
    <property type="project" value="InterPro"/>
</dbReference>
<feature type="domain" description="Helicase ATP-binding" evidence="7">
    <location>
        <begin position="482"/>
        <end position="660"/>
    </location>
</feature>
<proteinExistence type="predicted"/>
<dbReference type="GO" id="GO:0006606">
    <property type="term" value="P:protein import into nucleus"/>
    <property type="evidence" value="ECO:0007669"/>
    <property type="project" value="InterPro"/>
</dbReference>